<evidence type="ECO:0000313" key="4">
    <source>
        <dbReference type="RefSeq" id="XP_004709001.1"/>
    </source>
</evidence>
<sequence>MTRKRKFLLASVLALQNSNFIYPSCQKCLSRIIVVSKRSNCPKCGSTGEAENTNYRYKLSLKVTESNRLFGITVFGSCLDAFFGLPATGLYRYIEDPNEIPETLDSDTAQNLLTKAVETCFLGQSFIFGVTNFRNQHLDSRKFIPDHKRQVQALVASQIVLPDPSVAGFTVLDYFHQLLQTSNAGKLHQGTQANSCVPASGHSESDLSSICGSDNSTSFLESCGRDACLQCWQPCLELPCSVSHPTDDEGFSASEQCGAIGGLHQNGRCISFAEVPGSNGDQDALQHSRSLGSCVDKKSDAEKPGDKVGLQANQGDAVYSNHHEIGVTDSDLFPMKMQELLERSNIKSPRSAVEIKNKSSQPELTAGHQHDDGDIPCGLQESAACASPPRRLEEIASVSQDWDPEVWDELPFSESLDKFLAVIESDITKTPINTSSRNYIDNGHDKLHTDDIRFSVTPQRTATALPSPLTALRSLQTTAKADSSKDSFHSRCEANPGPGVPKTSQPDHIETVRADRREISDSFLPNAYLSAIFPSSVEPETSIPKKASISPKPSASENGLSFLNLKHANGENSLAERREKLTALSSWKYDVSDLCNLEKKKYYRWPESQDDSLKICRQLIYPLEPVCSSTSSNTPKELPHGLFNNLTQSYSCNLGHSYNASADLFDVSAKEMEIASLITKRSQDSHSLWEQSLKESHHAESYFSLRSLSKSSSQSQKLAQASPNISAVASRTHSPPDFLSDSDFELEASQDFVPFSQSTPISRVHQTRIHEVKRAFERLPAFYSDIDANYKKRRISSEIDTQPGTQNGPKHENAAKLQRSQTPVRYGVTPPVCLDDGPLVAGCFEPADSDWVPPTTKKGFLSDKLRFCFEPDDNDWVPPTTKKGFLSDKLRFQSASLRKGLATCNSPYQEELTRKELKPVPQRTDTCFIKDLKSKLPIVATQKTPNYACKHSGWTSRESVICSKVRSCLPFSENRLSSVPETSNIWSPELFSQKVT</sequence>
<dbReference type="GeneID" id="101656919"/>
<feature type="compositionally biased region" description="Polar residues" evidence="1">
    <location>
        <begin position="280"/>
        <end position="291"/>
    </location>
</feature>
<reference evidence="4" key="1">
    <citation type="submission" date="2025-08" db="UniProtKB">
        <authorList>
            <consortium name="RefSeq"/>
        </authorList>
    </citation>
    <scope>IDENTIFICATION</scope>
</reference>
<protein>
    <submittedName>
        <fullName evidence="4">DNA damage-induced apoptosis suppressor protein</fullName>
    </submittedName>
</protein>
<dbReference type="InterPro" id="IPR012340">
    <property type="entry name" value="NA-bd_OB-fold"/>
</dbReference>
<name>A0ABM0IVZ2_ECHTE</name>
<accession>A0ABM0IVZ2</accession>
<proteinExistence type="predicted"/>
<feature type="compositionally biased region" description="Basic and acidic residues" evidence="1">
    <location>
        <begin position="482"/>
        <end position="492"/>
    </location>
</feature>
<feature type="region of interest" description="Disordered" evidence="1">
    <location>
        <begin position="480"/>
        <end position="506"/>
    </location>
</feature>
<feature type="compositionally biased region" description="Polar residues" evidence="1">
    <location>
        <begin position="723"/>
        <end position="733"/>
    </location>
</feature>
<feature type="region of interest" description="Disordered" evidence="1">
    <location>
        <begin position="798"/>
        <end position="820"/>
    </location>
</feature>
<feature type="domain" description="Replication factor A C-terminal" evidence="2">
    <location>
        <begin position="10"/>
        <end position="95"/>
    </location>
</feature>
<dbReference type="Pfam" id="PF08646">
    <property type="entry name" value="Rep_fac-A_C"/>
    <property type="match status" value="1"/>
</dbReference>
<feature type="region of interest" description="Disordered" evidence="1">
    <location>
        <begin position="280"/>
        <end position="306"/>
    </location>
</feature>
<dbReference type="InterPro" id="IPR013955">
    <property type="entry name" value="Rep_factor-A_C"/>
</dbReference>
<organism evidence="3 4">
    <name type="scientific">Echinops telfairi</name>
    <name type="common">Lesser hedgehog tenrec</name>
    <dbReference type="NCBI Taxonomy" id="9371"/>
    <lineage>
        <taxon>Eukaryota</taxon>
        <taxon>Metazoa</taxon>
        <taxon>Chordata</taxon>
        <taxon>Craniata</taxon>
        <taxon>Vertebrata</taxon>
        <taxon>Euteleostomi</taxon>
        <taxon>Mammalia</taxon>
        <taxon>Eutheria</taxon>
        <taxon>Afrotheria</taxon>
        <taxon>Tenrecidae</taxon>
        <taxon>Tenrecinae</taxon>
        <taxon>Echinops</taxon>
    </lineage>
</organism>
<dbReference type="PANTHER" id="PTHR35537:SF1">
    <property type="entry name" value="DNA DAMAGE-INDUCED APOPTOSIS SUPPRESSOR PROTEIN"/>
    <property type="match status" value="1"/>
</dbReference>
<feature type="compositionally biased region" description="Basic and acidic residues" evidence="1">
    <location>
        <begin position="295"/>
        <end position="306"/>
    </location>
</feature>
<dbReference type="SUPFAM" id="SSF50249">
    <property type="entry name" value="Nucleic acid-binding proteins"/>
    <property type="match status" value="1"/>
</dbReference>
<dbReference type="Gene3D" id="2.40.50.140">
    <property type="entry name" value="Nucleic acid-binding proteins"/>
    <property type="match status" value="1"/>
</dbReference>
<keyword evidence="3" id="KW-1185">Reference proteome</keyword>
<gene>
    <name evidence="4" type="primary">DDIAS</name>
</gene>
<dbReference type="Proteomes" id="UP000694863">
    <property type="component" value="Unplaced"/>
</dbReference>
<dbReference type="RefSeq" id="XP_004709001.1">
    <property type="nucleotide sequence ID" value="XM_004708944.2"/>
</dbReference>
<evidence type="ECO:0000256" key="1">
    <source>
        <dbReference type="SAM" id="MobiDB-lite"/>
    </source>
</evidence>
<dbReference type="InterPro" id="IPR043522">
    <property type="entry name" value="DDIAS"/>
</dbReference>
<feature type="region of interest" description="Disordered" evidence="1">
    <location>
        <begin position="345"/>
        <end position="381"/>
    </location>
</feature>
<evidence type="ECO:0000259" key="2">
    <source>
        <dbReference type="Pfam" id="PF08646"/>
    </source>
</evidence>
<dbReference type="PANTHER" id="PTHR35537">
    <property type="entry name" value="DNA DAMAGE-INDUCIBLE APOPTOSIS SUPPRESSOR PROTEIN DDIAS"/>
    <property type="match status" value="1"/>
</dbReference>
<feature type="region of interest" description="Disordered" evidence="1">
    <location>
        <begin position="714"/>
        <end position="736"/>
    </location>
</feature>
<evidence type="ECO:0000313" key="3">
    <source>
        <dbReference type="Proteomes" id="UP000694863"/>
    </source>
</evidence>
<feature type="compositionally biased region" description="Polar residues" evidence="1">
    <location>
        <begin position="798"/>
        <end position="808"/>
    </location>
</feature>